<dbReference type="AlphaFoldDB" id="A0AAW4ZU27"/>
<dbReference type="Proteomes" id="UP000813876">
    <property type="component" value="Unassembled WGS sequence"/>
</dbReference>
<sequence length="68" mass="7901">MSISKCNELFNRYNGMSEEERRKILMDAVNKIDVSQLEKEKNRINIKVPEKTIIKFKSAFLHAASSDI</sequence>
<proteinExistence type="predicted"/>
<accession>A0AAW4ZU27</accession>
<protein>
    <submittedName>
        <fullName evidence="1">Uncharacterized protein</fullName>
    </submittedName>
</protein>
<dbReference type="EMBL" id="WMCP01000015">
    <property type="protein sequence ID" value="MCF2302637.1"/>
    <property type="molecule type" value="Genomic_DNA"/>
</dbReference>
<name>A0AAW4ZU27_PHOPO</name>
<evidence type="ECO:0000313" key="2">
    <source>
        <dbReference type="Proteomes" id="UP000813876"/>
    </source>
</evidence>
<gene>
    <name evidence="1" type="ORF">GLP33_12965</name>
</gene>
<reference evidence="1" key="1">
    <citation type="submission" date="2019-11" db="EMBL/GenBank/DDBJ databases">
        <title>Comparative genomics of photobacteria reveal adaptation to distinct habitats.</title>
        <authorList>
            <person name="Fuertes-Perez S."/>
            <person name="Hilgarth M."/>
            <person name="Vogel R.F."/>
        </authorList>
    </citation>
    <scope>NUCLEOTIDE SEQUENCE</scope>
    <source>
        <strain evidence="1">TMW2.2145</strain>
    </source>
</reference>
<evidence type="ECO:0000313" key="1">
    <source>
        <dbReference type="EMBL" id="MCF2302637.1"/>
    </source>
</evidence>
<organism evidence="1 2">
    <name type="scientific">Photobacterium phosphoreum</name>
    <dbReference type="NCBI Taxonomy" id="659"/>
    <lineage>
        <taxon>Bacteria</taxon>
        <taxon>Pseudomonadati</taxon>
        <taxon>Pseudomonadota</taxon>
        <taxon>Gammaproteobacteria</taxon>
        <taxon>Vibrionales</taxon>
        <taxon>Vibrionaceae</taxon>
        <taxon>Photobacterium</taxon>
    </lineage>
</organism>
<comment type="caution">
    <text evidence="1">The sequence shown here is derived from an EMBL/GenBank/DDBJ whole genome shotgun (WGS) entry which is preliminary data.</text>
</comment>
<dbReference type="RefSeq" id="WP_232581389.1">
    <property type="nucleotide sequence ID" value="NZ_WMCP01000015.1"/>
</dbReference>